<comment type="catalytic activity">
    <reaction evidence="1">
        <text>a monocarboxylic acid amide + H2O = a monocarboxylate + NH4(+)</text>
        <dbReference type="Rhea" id="RHEA:12020"/>
        <dbReference type="ChEBI" id="CHEBI:15377"/>
        <dbReference type="ChEBI" id="CHEBI:28938"/>
        <dbReference type="ChEBI" id="CHEBI:35757"/>
        <dbReference type="ChEBI" id="CHEBI:83628"/>
        <dbReference type="EC" id="3.5.1.4"/>
    </reaction>
</comment>
<dbReference type="Gene3D" id="4.10.240.10">
    <property type="entry name" value="Zn(2)-C6 fungal-type DNA-binding domain"/>
    <property type="match status" value="1"/>
</dbReference>
<dbReference type="PANTHER" id="PTHR46072:SF4">
    <property type="entry name" value="AMIDASE C550.07-RELATED"/>
    <property type="match status" value="1"/>
</dbReference>
<accession>A0A8H5YAV4</accession>
<dbReference type="Proteomes" id="UP000544331">
    <property type="component" value="Unassembled WGS sequence"/>
</dbReference>
<dbReference type="SUPFAM" id="SSF57701">
    <property type="entry name" value="Zn2/Cys6 DNA-binding domain"/>
    <property type="match status" value="1"/>
</dbReference>
<evidence type="ECO:0000313" key="8">
    <source>
        <dbReference type="EMBL" id="KAF5708066.1"/>
    </source>
</evidence>
<dbReference type="InterPro" id="IPR023631">
    <property type="entry name" value="Amidase_dom"/>
</dbReference>
<keyword evidence="5" id="KW-0539">Nucleus</keyword>
<dbReference type="InterPro" id="IPR036928">
    <property type="entry name" value="AS_sf"/>
</dbReference>
<evidence type="ECO:0000256" key="1">
    <source>
        <dbReference type="ARBA" id="ARBA00001311"/>
    </source>
</evidence>
<dbReference type="Gene3D" id="3.90.1300.10">
    <property type="entry name" value="Amidase signature (AS) domain"/>
    <property type="match status" value="1"/>
</dbReference>
<evidence type="ECO:0000256" key="5">
    <source>
        <dbReference type="ARBA" id="ARBA00023242"/>
    </source>
</evidence>
<dbReference type="InterPro" id="IPR020556">
    <property type="entry name" value="Amidase_CS"/>
</dbReference>
<protein>
    <recommendedName>
        <fullName evidence="3">amidase</fullName>
        <ecNumber evidence="3">3.5.1.4</ecNumber>
    </recommendedName>
</protein>
<dbReference type="PROSITE" id="PS00571">
    <property type="entry name" value="AMIDASES"/>
    <property type="match status" value="1"/>
</dbReference>
<dbReference type="GO" id="GO:0004040">
    <property type="term" value="F:amidase activity"/>
    <property type="evidence" value="ECO:0007669"/>
    <property type="project" value="UniProtKB-EC"/>
</dbReference>
<proteinExistence type="inferred from homology"/>
<dbReference type="PROSITE" id="PS50048">
    <property type="entry name" value="ZN2_CY6_FUNGAL_2"/>
    <property type="match status" value="1"/>
</dbReference>
<evidence type="ECO:0000259" key="7">
    <source>
        <dbReference type="PROSITE" id="PS50048"/>
    </source>
</evidence>
<dbReference type="EMBL" id="JAAOAN010000403">
    <property type="protein sequence ID" value="KAF5708066.1"/>
    <property type="molecule type" value="Genomic_DNA"/>
</dbReference>
<dbReference type="GO" id="GO:0008270">
    <property type="term" value="F:zinc ion binding"/>
    <property type="evidence" value="ECO:0007669"/>
    <property type="project" value="InterPro"/>
</dbReference>
<dbReference type="CDD" id="cd00067">
    <property type="entry name" value="GAL4"/>
    <property type="match status" value="1"/>
</dbReference>
<dbReference type="InterPro" id="IPR036864">
    <property type="entry name" value="Zn2-C6_fun-type_DNA-bd_sf"/>
</dbReference>
<feature type="compositionally biased region" description="Low complexity" evidence="6">
    <location>
        <begin position="686"/>
        <end position="699"/>
    </location>
</feature>
<gene>
    <name evidence="8" type="ORF">FMUND_10785</name>
</gene>
<dbReference type="Pfam" id="PF00172">
    <property type="entry name" value="Zn_clus"/>
    <property type="match status" value="1"/>
</dbReference>
<name>A0A8H5YAV4_9HYPO</name>
<evidence type="ECO:0000256" key="2">
    <source>
        <dbReference type="ARBA" id="ARBA00009199"/>
    </source>
</evidence>
<dbReference type="Pfam" id="PF11951">
    <property type="entry name" value="Fungal_trans_2"/>
    <property type="match status" value="1"/>
</dbReference>
<feature type="domain" description="Zn(2)-C6 fungal-type" evidence="7">
    <location>
        <begin position="638"/>
        <end position="668"/>
    </location>
</feature>
<keyword evidence="9" id="KW-1185">Reference proteome</keyword>
<dbReference type="InterPro" id="IPR001138">
    <property type="entry name" value="Zn2Cys6_DnaBD"/>
</dbReference>
<evidence type="ECO:0000256" key="3">
    <source>
        <dbReference type="ARBA" id="ARBA00012922"/>
    </source>
</evidence>
<comment type="caution">
    <text evidence="8">The sequence shown here is derived from an EMBL/GenBank/DDBJ whole genome shotgun (WGS) entry which is preliminary data.</text>
</comment>
<organism evidence="8 9">
    <name type="scientific">Fusarium mundagurra</name>
    <dbReference type="NCBI Taxonomy" id="1567541"/>
    <lineage>
        <taxon>Eukaryota</taxon>
        <taxon>Fungi</taxon>
        <taxon>Dikarya</taxon>
        <taxon>Ascomycota</taxon>
        <taxon>Pezizomycotina</taxon>
        <taxon>Sordariomycetes</taxon>
        <taxon>Hypocreomycetidae</taxon>
        <taxon>Hypocreales</taxon>
        <taxon>Nectriaceae</taxon>
        <taxon>Fusarium</taxon>
        <taxon>Fusarium fujikuroi species complex</taxon>
    </lineage>
</organism>
<dbReference type="Pfam" id="PF01425">
    <property type="entry name" value="Amidase"/>
    <property type="match status" value="1"/>
</dbReference>
<evidence type="ECO:0000256" key="6">
    <source>
        <dbReference type="SAM" id="MobiDB-lite"/>
    </source>
</evidence>
<dbReference type="SMART" id="SM00066">
    <property type="entry name" value="GAL4"/>
    <property type="match status" value="1"/>
</dbReference>
<dbReference type="SUPFAM" id="SSF75304">
    <property type="entry name" value="Amidase signature (AS) enzymes"/>
    <property type="match status" value="1"/>
</dbReference>
<comment type="similarity">
    <text evidence="2">Belongs to the amidase family.</text>
</comment>
<evidence type="ECO:0000313" key="9">
    <source>
        <dbReference type="Proteomes" id="UP000544331"/>
    </source>
</evidence>
<dbReference type="OrthoDB" id="6428749at2759"/>
<sequence length="1118" mass="124780">MASVVESLPQGLVSHSQPQKSADTSVLADWEIQAEKCRKVLRESLNPAWLLPPGQLPPADQLNVSTFIEICGFLSARELEITATSATKLVEQMASGSLTAVDTVTAFLRRAHIAHQLTNFATEFMSADALEAAAELDAYFKATGKIMGPLHGIPISTKEHICHKGRIAHSAYVALIDNVAEEDALIVQCCKKAGAVFHVRTNEPQSVMHIDCSNPIYGTTVNPHNRTLTCGGSSGGEGASMGLRCAALGIGTDLGGSVRVPAAFCGAYGMRTTALRNPYKGVCLPGSGQESIRCVISPLANTAEDLGLFQKAVLGQEPWEIETSLVPQPWKQASSLKPGNFTIGVMWEDGLVRPHPPVHRALRYAVEKLKTAGITVVDFEPYKHQESMDIVSKLYFPECAITQKELLEKGGEPIAPLSDYIFNFSPPRPLTIQENWAFNVKRDTFREQYHKIMKDRGVDFILCPAYVGPAAKLGDGHYIPYTAIWNLLDQPAITFPTGLKVEPTDAPYSDFKPRSAEEEREYKKYSPEEYAEAPLALQIVGRHFRDEDTVAATELVSKIVQGERRWGQEKTKSASAKSALRIACCTLKPRLPRFRFDPGTITNFSAFTACITVHASDTHENITACLIMPDAKLRAKTGCVTCRHLRVKCDEAKPSCRNCSRFGRSCSWPNTSDMADKRHRRRRATPDSFSPISESSSPPKTREHSNDIVPILNTRTSLTAVNHPLCETEIEFELVHHFYSFHFNSLTLPTKDKSYFFQCQSDLMDMMSHNKTVKYAILANCASNKHALMDNDRYRLIALRYHTEAMRGLNQELGNFCPSDTYRHSCLLTVASYMYVYNFWSLDVMSDPRPHVVGAVKLLSLRNRGNSSLKPFIQSWDRVNVESVLYQGFLLSIRRPFRPEFRLDPEFITHAEDLLRSYDDASPSSANPNTVLGVPTSLYQLILRIIDSYDVPRSNLSDHLKGLKSELQYWEQLLFDDESSRNTQHGDSRFNDLMIIATSLLLDLITEALTTIHDAVCPASSAGEGDGKPWRWQLDLAMNILQCPEEHQKWSGCYLGAWPLLILGYGARSLEEITLVKGVLTRMQQRIGYGEVQRIRDELDEITTYKGSVACLRQEILG</sequence>
<dbReference type="AlphaFoldDB" id="A0A8H5YAV4"/>
<reference evidence="8 9" key="1">
    <citation type="submission" date="2020-05" db="EMBL/GenBank/DDBJ databases">
        <title>Identification and distribution of gene clusters putatively required for synthesis of sphingolipid metabolism inhibitors in phylogenetically diverse species of the filamentous fungus Fusarium.</title>
        <authorList>
            <person name="Kim H.-S."/>
            <person name="Busman M."/>
            <person name="Brown D.W."/>
            <person name="Divon H."/>
            <person name="Uhlig S."/>
            <person name="Proctor R.H."/>
        </authorList>
    </citation>
    <scope>NUCLEOTIDE SEQUENCE [LARGE SCALE GENOMIC DNA]</scope>
    <source>
        <strain evidence="8 9">NRRL 66235</strain>
    </source>
</reference>
<evidence type="ECO:0000256" key="4">
    <source>
        <dbReference type="ARBA" id="ARBA00022801"/>
    </source>
</evidence>
<dbReference type="PANTHER" id="PTHR46072">
    <property type="entry name" value="AMIDASE-RELATED-RELATED"/>
    <property type="match status" value="1"/>
</dbReference>
<dbReference type="PROSITE" id="PS00463">
    <property type="entry name" value="ZN2_CY6_FUNGAL_1"/>
    <property type="match status" value="1"/>
</dbReference>
<dbReference type="GO" id="GO:0000981">
    <property type="term" value="F:DNA-binding transcription factor activity, RNA polymerase II-specific"/>
    <property type="evidence" value="ECO:0007669"/>
    <property type="project" value="InterPro"/>
</dbReference>
<keyword evidence="4" id="KW-0378">Hydrolase</keyword>
<dbReference type="InterPro" id="IPR021858">
    <property type="entry name" value="Fun_TF"/>
</dbReference>
<feature type="region of interest" description="Disordered" evidence="6">
    <location>
        <begin position="673"/>
        <end position="707"/>
    </location>
</feature>
<dbReference type="EC" id="3.5.1.4" evidence="3"/>